<evidence type="ECO:0000256" key="1">
    <source>
        <dbReference type="ARBA" id="ARBA00005771"/>
    </source>
</evidence>
<dbReference type="InterPro" id="IPR000863">
    <property type="entry name" value="Sulfotransferase_dom"/>
</dbReference>
<dbReference type="Gene3D" id="3.40.50.300">
    <property type="entry name" value="P-loop containing nucleotide triphosphate hydrolases"/>
    <property type="match status" value="1"/>
</dbReference>
<feature type="non-terminal residue" evidence="5">
    <location>
        <position position="1"/>
    </location>
</feature>
<sequence>VVCLLRADTQQHKIPSTWFKVLAFSIVNRNIYPNINRNPLLTCNPHMLVSSRTCLEENNHHFDQPTPKISGNHLTFEILANIVHESECKIIYLCRNPLDQYISLCHFLVENKLDKDHVWPTWTRREIEYVL</sequence>
<dbReference type="Pfam" id="PF00685">
    <property type="entry name" value="Sulfotransfer_1"/>
    <property type="match status" value="1"/>
</dbReference>
<dbReference type="STRING" id="4155.A0A022Q7T7"/>
<dbReference type="InterPro" id="IPR027417">
    <property type="entry name" value="P-loop_NTPase"/>
</dbReference>
<dbReference type="EMBL" id="KI632112">
    <property type="protein sequence ID" value="EYU24757.1"/>
    <property type="molecule type" value="Genomic_DNA"/>
</dbReference>
<dbReference type="AlphaFoldDB" id="A0A022Q7T7"/>
<protein>
    <recommendedName>
        <fullName evidence="3">Sulfotransferase</fullName>
        <ecNumber evidence="3">2.8.2.-</ecNumber>
    </recommendedName>
</protein>
<evidence type="ECO:0000313" key="5">
    <source>
        <dbReference type="EMBL" id="EYU24757.1"/>
    </source>
</evidence>
<accession>A0A022Q7T7</accession>
<feature type="domain" description="Sulfotransferase" evidence="4">
    <location>
        <begin position="16"/>
        <end position="115"/>
    </location>
</feature>
<evidence type="ECO:0000313" key="6">
    <source>
        <dbReference type="Proteomes" id="UP000030748"/>
    </source>
</evidence>
<dbReference type="SUPFAM" id="SSF52540">
    <property type="entry name" value="P-loop containing nucleoside triphosphate hydrolases"/>
    <property type="match status" value="1"/>
</dbReference>
<comment type="similarity">
    <text evidence="1 3">Belongs to the sulfotransferase 1 family.</text>
</comment>
<reference evidence="5 6" key="1">
    <citation type="journal article" date="2013" name="Proc. Natl. Acad. Sci. U.S.A.">
        <title>Fine-scale variation in meiotic recombination in Mimulus inferred from population shotgun sequencing.</title>
        <authorList>
            <person name="Hellsten U."/>
            <person name="Wright K.M."/>
            <person name="Jenkins J."/>
            <person name="Shu S."/>
            <person name="Yuan Y."/>
            <person name="Wessler S.R."/>
            <person name="Schmutz J."/>
            <person name="Willis J.H."/>
            <person name="Rokhsar D.S."/>
        </authorList>
    </citation>
    <scope>NUCLEOTIDE SEQUENCE [LARGE SCALE GENOMIC DNA]</scope>
    <source>
        <strain evidence="6">cv. DUN x IM62</strain>
    </source>
</reference>
<organism evidence="5 6">
    <name type="scientific">Erythranthe guttata</name>
    <name type="common">Yellow monkey flower</name>
    <name type="synonym">Mimulus guttatus</name>
    <dbReference type="NCBI Taxonomy" id="4155"/>
    <lineage>
        <taxon>Eukaryota</taxon>
        <taxon>Viridiplantae</taxon>
        <taxon>Streptophyta</taxon>
        <taxon>Embryophyta</taxon>
        <taxon>Tracheophyta</taxon>
        <taxon>Spermatophyta</taxon>
        <taxon>Magnoliopsida</taxon>
        <taxon>eudicotyledons</taxon>
        <taxon>Gunneridae</taxon>
        <taxon>Pentapetalae</taxon>
        <taxon>asterids</taxon>
        <taxon>lamiids</taxon>
        <taxon>Lamiales</taxon>
        <taxon>Phrymaceae</taxon>
        <taxon>Erythranthe</taxon>
    </lineage>
</organism>
<gene>
    <name evidence="5" type="ORF">MIMGU_mgv1a018977mg</name>
</gene>
<keyword evidence="2 3" id="KW-0808">Transferase</keyword>
<name>A0A022Q7T7_ERYGU</name>
<evidence type="ECO:0000259" key="4">
    <source>
        <dbReference type="Pfam" id="PF00685"/>
    </source>
</evidence>
<proteinExistence type="inferred from homology"/>
<dbReference type="GO" id="GO:0008146">
    <property type="term" value="F:sulfotransferase activity"/>
    <property type="evidence" value="ECO:0007669"/>
    <property type="project" value="InterPro"/>
</dbReference>
<evidence type="ECO:0000256" key="2">
    <source>
        <dbReference type="ARBA" id="ARBA00022679"/>
    </source>
</evidence>
<dbReference type="PANTHER" id="PTHR11783">
    <property type="entry name" value="SULFOTRANSFERASE SULT"/>
    <property type="match status" value="1"/>
</dbReference>
<evidence type="ECO:0000256" key="3">
    <source>
        <dbReference type="RuleBase" id="RU361155"/>
    </source>
</evidence>
<dbReference type="EC" id="2.8.2.-" evidence="3"/>
<dbReference type="Proteomes" id="UP000030748">
    <property type="component" value="Unassembled WGS sequence"/>
</dbReference>
<keyword evidence="6" id="KW-1185">Reference proteome</keyword>